<dbReference type="PANTHER" id="PTHR30269:SF0">
    <property type="entry name" value="MEMBRANE TRANSPORTER PROTEIN YFCA-RELATED"/>
    <property type="match status" value="1"/>
</dbReference>
<dbReference type="EMBL" id="CP033897">
    <property type="protein sequence ID" value="AZA10399.1"/>
    <property type="molecule type" value="Genomic_DNA"/>
</dbReference>
<comment type="subcellular location">
    <subcellularLocation>
        <location evidence="1 8">Cell membrane</location>
        <topology evidence="1 8">Multi-pass membrane protein</topology>
    </subcellularLocation>
</comment>
<gene>
    <name evidence="9" type="ORF">CGERO_00305</name>
</gene>
<evidence type="ECO:0000256" key="1">
    <source>
        <dbReference type="ARBA" id="ARBA00004651"/>
    </source>
</evidence>
<keyword evidence="6 8" id="KW-1133">Transmembrane helix</keyword>
<keyword evidence="3" id="KW-0813">Transport</keyword>
<dbReference type="GO" id="GO:0005886">
    <property type="term" value="C:plasma membrane"/>
    <property type="evidence" value="ECO:0007669"/>
    <property type="project" value="UniProtKB-SubCell"/>
</dbReference>
<evidence type="ECO:0000256" key="3">
    <source>
        <dbReference type="ARBA" id="ARBA00022448"/>
    </source>
</evidence>
<evidence type="ECO:0000256" key="8">
    <source>
        <dbReference type="RuleBase" id="RU363041"/>
    </source>
</evidence>
<proteinExistence type="inferred from homology"/>
<feature type="transmembrane region" description="Helical" evidence="8">
    <location>
        <begin position="29"/>
        <end position="50"/>
    </location>
</feature>
<dbReference type="Pfam" id="PF01925">
    <property type="entry name" value="TauE"/>
    <property type="match status" value="1"/>
</dbReference>
<dbReference type="Proteomes" id="UP000271587">
    <property type="component" value="Chromosome"/>
</dbReference>
<feature type="transmembrane region" description="Helical" evidence="8">
    <location>
        <begin position="229"/>
        <end position="250"/>
    </location>
</feature>
<keyword evidence="7 8" id="KW-0472">Membrane</keyword>
<dbReference type="PANTHER" id="PTHR30269">
    <property type="entry name" value="TRANSMEMBRANE PROTEIN YFCA"/>
    <property type="match status" value="1"/>
</dbReference>
<protein>
    <recommendedName>
        <fullName evidence="8">Probable membrane transporter protein</fullName>
    </recommendedName>
</protein>
<evidence type="ECO:0000256" key="2">
    <source>
        <dbReference type="ARBA" id="ARBA00009142"/>
    </source>
</evidence>
<keyword evidence="5 8" id="KW-0812">Transmembrane</keyword>
<feature type="transmembrane region" description="Helical" evidence="8">
    <location>
        <begin position="77"/>
        <end position="97"/>
    </location>
</feature>
<dbReference type="AlphaFoldDB" id="A0A3G6IXA2"/>
<keyword evidence="4 8" id="KW-1003">Cell membrane</keyword>
<sequence>MELSVGAWATLIAGAGVAGWIDAVIGGGGLVLIPLLLAVCPGLAPAAALATNKVAGFSGTTSAALRLAKRLPPPRGFMLRFLPLTALASGGGALIASSLDRNVMRPAIIALLLLVGMIVARKPGFGSGPGTTRPRLALLVAVAIALYDGAFGPGAGMFLLLAFSTWLGADLLHAAPMAKAVNAATNFGALCVFIIEGQVWWSLGLVLAVANICGAQLGARTVLRGGDRLLRIALLVMVVVMSAVLALQQWG</sequence>
<evidence type="ECO:0000256" key="4">
    <source>
        <dbReference type="ARBA" id="ARBA00022475"/>
    </source>
</evidence>
<evidence type="ECO:0000256" key="7">
    <source>
        <dbReference type="ARBA" id="ARBA00023136"/>
    </source>
</evidence>
<accession>A0A3G6IXA2</accession>
<dbReference type="InterPro" id="IPR052017">
    <property type="entry name" value="TSUP"/>
</dbReference>
<dbReference type="KEGG" id="cgk:CGERO_00305"/>
<evidence type="ECO:0000256" key="6">
    <source>
        <dbReference type="ARBA" id="ARBA00022989"/>
    </source>
</evidence>
<evidence type="ECO:0000313" key="9">
    <source>
        <dbReference type="EMBL" id="AZA10399.1"/>
    </source>
</evidence>
<evidence type="ECO:0000256" key="5">
    <source>
        <dbReference type="ARBA" id="ARBA00022692"/>
    </source>
</evidence>
<feature type="transmembrane region" description="Helical" evidence="8">
    <location>
        <begin position="136"/>
        <end position="163"/>
    </location>
</feature>
<name>A0A3G6IXA2_9CORY</name>
<keyword evidence="10" id="KW-1185">Reference proteome</keyword>
<comment type="similarity">
    <text evidence="2 8">Belongs to the 4-toluene sulfonate uptake permease (TSUP) (TC 2.A.102) family.</text>
</comment>
<reference evidence="9 10" key="1">
    <citation type="submission" date="2018-11" db="EMBL/GenBank/DDBJ databases">
        <authorList>
            <person name="Kleinhagauer T."/>
            <person name="Glaeser S.P."/>
            <person name="Spergser J."/>
            <person name="Ruckert C."/>
            <person name="Kaempfer P."/>
            <person name="Busse H.-J."/>
        </authorList>
    </citation>
    <scope>NUCLEOTIDE SEQUENCE [LARGE SCALE GENOMIC DNA]</scope>
    <source>
        <strain evidence="9 10">W8</strain>
    </source>
</reference>
<evidence type="ECO:0000313" key="10">
    <source>
        <dbReference type="Proteomes" id="UP000271587"/>
    </source>
</evidence>
<organism evidence="9 10">
    <name type="scientific">Corynebacterium gerontici</name>
    <dbReference type="NCBI Taxonomy" id="2079234"/>
    <lineage>
        <taxon>Bacteria</taxon>
        <taxon>Bacillati</taxon>
        <taxon>Actinomycetota</taxon>
        <taxon>Actinomycetes</taxon>
        <taxon>Mycobacteriales</taxon>
        <taxon>Corynebacteriaceae</taxon>
        <taxon>Corynebacterium</taxon>
    </lineage>
</organism>
<feature type="transmembrane region" description="Helical" evidence="8">
    <location>
        <begin position="103"/>
        <end position="120"/>
    </location>
</feature>
<dbReference type="InterPro" id="IPR002781">
    <property type="entry name" value="TM_pro_TauE-like"/>
</dbReference>